<evidence type="ECO:0000313" key="2">
    <source>
        <dbReference type="EMBL" id="PBK91213.1"/>
    </source>
</evidence>
<accession>A0A2H3DSG8</accession>
<reference evidence="3" key="1">
    <citation type="journal article" date="2017" name="Nat. Ecol. Evol.">
        <title>Genome expansion and lineage-specific genetic innovations in the forest pathogenic fungi Armillaria.</title>
        <authorList>
            <person name="Sipos G."/>
            <person name="Prasanna A.N."/>
            <person name="Walter M.C."/>
            <person name="O'Connor E."/>
            <person name="Balint B."/>
            <person name="Krizsan K."/>
            <person name="Kiss B."/>
            <person name="Hess J."/>
            <person name="Varga T."/>
            <person name="Slot J."/>
            <person name="Riley R."/>
            <person name="Boka B."/>
            <person name="Rigling D."/>
            <person name="Barry K."/>
            <person name="Lee J."/>
            <person name="Mihaltcheva S."/>
            <person name="LaButti K."/>
            <person name="Lipzen A."/>
            <person name="Waldron R."/>
            <person name="Moloney N.M."/>
            <person name="Sperisen C."/>
            <person name="Kredics L."/>
            <person name="Vagvoelgyi C."/>
            <person name="Patrignani A."/>
            <person name="Fitzpatrick D."/>
            <person name="Nagy I."/>
            <person name="Doyle S."/>
            <person name="Anderson J.B."/>
            <person name="Grigoriev I.V."/>
            <person name="Gueldener U."/>
            <person name="Muensterkoetter M."/>
            <person name="Nagy L.G."/>
        </authorList>
    </citation>
    <scope>NUCLEOTIDE SEQUENCE [LARGE SCALE GENOMIC DNA]</scope>
    <source>
        <strain evidence="3">Ar21-2</strain>
    </source>
</reference>
<sequence length="291" mass="33183">MLSFLKKLLSPFFSSSQCKDSFRVQKNTGLIIGGSISGCYFTEEILPDVNLDTFVQLERRGPVLDFMKSINYTFMPTAGQLPTLDFMYDLLAARILSRGHIPLISFVCAGEYSGHTIVMVLNFWHDQSGRIVQVVLTKGMLVYTILQFHSTCVMNFILYGYAISLYPKATFMSKRSAHSYNISSNGDMGTVNKYKAHGFIYEEKDVTQSPELYFPRINHRIGDDFSWMIDMRPEDGPERENPLTMNMWRMMGCNTIDGFWIDAGIMHAGRLDESYSIASTVIYLVYPDTLM</sequence>
<keyword evidence="1" id="KW-0812">Transmembrane</keyword>
<proteinExistence type="predicted"/>
<name>A0A2H3DSG8_ARMGA</name>
<keyword evidence="1" id="KW-1133">Transmembrane helix</keyword>
<keyword evidence="1" id="KW-0472">Membrane</keyword>
<gene>
    <name evidence="2" type="ORF">ARMGADRAFT_1081997</name>
</gene>
<protein>
    <submittedName>
        <fullName evidence="2">Uncharacterized protein</fullName>
    </submittedName>
</protein>
<evidence type="ECO:0000256" key="1">
    <source>
        <dbReference type="SAM" id="Phobius"/>
    </source>
</evidence>
<dbReference type="STRING" id="47427.A0A2H3DSG8"/>
<keyword evidence="3" id="KW-1185">Reference proteome</keyword>
<evidence type="ECO:0000313" key="3">
    <source>
        <dbReference type="Proteomes" id="UP000217790"/>
    </source>
</evidence>
<dbReference type="AlphaFoldDB" id="A0A2H3DSG8"/>
<dbReference type="InParanoid" id="A0A2H3DSG8"/>
<dbReference type="EMBL" id="KZ293662">
    <property type="protein sequence ID" value="PBK91213.1"/>
    <property type="molecule type" value="Genomic_DNA"/>
</dbReference>
<dbReference type="Proteomes" id="UP000217790">
    <property type="component" value="Unassembled WGS sequence"/>
</dbReference>
<organism evidence="2 3">
    <name type="scientific">Armillaria gallica</name>
    <name type="common">Bulbous honey fungus</name>
    <name type="synonym">Armillaria bulbosa</name>
    <dbReference type="NCBI Taxonomy" id="47427"/>
    <lineage>
        <taxon>Eukaryota</taxon>
        <taxon>Fungi</taxon>
        <taxon>Dikarya</taxon>
        <taxon>Basidiomycota</taxon>
        <taxon>Agaricomycotina</taxon>
        <taxon>Agaricomycetes</taxon>
        <taxon>Agaricomycetidae</taxon>
        <taxon>Agaricales</taxon>
        <taxon>Marasmiineae</taxon>
        <taxon>Physalacriaceae</taxon>
        <taxon>Armillaria</taxon>
    </lineage>
</organism>
<dbReference type="OrthoDB" id="3041043at2759"/>
<feature type="transmembrane region" description="Helical" evidence="1">
    <location>
        <begin position="145"/>
        <end position="166"/>
    </location>
</feature>